<dbReference type="Gramene" id="TraesPARA_EIv1.0_0691630.1">
    <property type="protein sequence ID" value="TraesPARA_EIv1.0_0691630.1.CDS"/>
    <property type="gene ID" value="TraesPARA_EIv1.0_0691630"/>
</dbReference>
<feature type="compositionally biased region" description="Low complexity" evidence="1">
    <location>
        <begin position="521"/>
        <end position="538"/>
    </location>
</feature>
<dbReference type="Gramene" id="TraesWEE_scaffold_021270_01G000100.1">
    <property type="protein sequence ID" value="TraesWEE_scaffold_021270_01G000100.1"/>
    <property type="gene ID" value="TraesWEE_scaffold_021270_01G000100"/>
</dbReference>
<dbReference type="ExpressionAtlas" id="A0A1D5UIU3">
    <property type="expression patterns" value="baseline"/>
</dbReference>
<protein>
    <recommendedName>
        <fullName evidence="2">Aminotransferase-like plant mobile domain-containing protein</fullName>
    </recommendedName>
</protein>
<feature type="compositionally biased region" description="Basic and acidic residues" evidence="1">
    <location>
        <begin position="1845"/>
        <end position="1854"/>
    </location>
</feature>
<sequence length="2085" mass="229718">MSSSDDELLLVQELPMDMHSDGGAPQRRLAHVLLPIDRAPGPPPFRPPPPPSAATTAEFRVAFRGWLGAPRHWELWVAKLRPIHERLWRELGIFDAVLASTYRIKRDASAVLHLASFWSPSTSTFVFPWGEATITLEDVAVLGGFPPDGSPVPAPLPHQWRPDEAALNGVRLDFNRSACKKAHHAAWMKHFLTDTDMDAVIEHAAFLALWLTRFVLPGHPESTMRQSLFPLAVRMARGDRVALGPAVLASLYRDLREMKTYLVAAGATGGNAELLSPLSVHAPLYILQLWMWERFPVLWDGKPNLIKDGEPRAASWHDVSKKMNPMMIREVLNSGKNFLWRPYTSSEQACKDHSGWVRGSDINEDEELISLAHCLHACELVGMDCIEQYLPHRVAMQFGLDQDVPGDVRRANEDWGVAWETYDLEGKDVAIFTPCSEPGVTARYAEWWTQPLPPDLDVGAGSISVEGKLSKRKVKKTRAAMEAEAERERKMKKARISPNNDKKRKLEELYDAKLSDWLAAGRNGSSGTSGGSCKRGSSPKSVAGSDKSLSASAGTRDDIVLLVPRKQVPTPTVNLRKDRDMNLGRGDDGIFMAKSLVGTKYKGVYLKGSMAGDVDHLVNEPCFDETVVSTEISTFSEDAKDEWSDQILKNTSELIRGEPPAIPNMPEEVKPSVSMEREEYSDLLTDIDFSEDVIEEAITVDKPANFSSAPEGGDAVMMEEKIVNLLEDKRLEATGRPDEGTIVTQELEKKAKLAVDEYRGMSNRLEAVALVTNDIEEKGNVAVAIEGAVVSEGVGRDGEGTSHSIGVLSGSKQGAYAGVTNNPQETVALPEEILPVQQANDVGECVGLSCIMEDTCAAAGVATNDEEAALDFVADEEREISCKEEIGGESNQMAMKDSEQKPQEAPPVDIVECGEDITLVEKDNEGEHENVPQTVEAVVTGINMAAVLLGVPEEGSADVDKALNLTQKDAEDVHKKVAEVEDAEQVQINTMANGGANEGHNEVAEVEDVDIAEAEMRAQFDTEKPEEATEAGHADTDDGKRLTGRDTVEEPGDVLEGAHAEAEKARELIENNDDDKLAEFPGITHAEMEEVKNLMKEDADEKFDEVFDIQSTKIKGTHKPREEDTDGKLQEVFDVEHAETKHTKVLIKGVADKQFEESSELRSIGIDGTHGPMEESTDDKVKAVPEVNAKVEQANGTMRGNDRPDSILQIDLPARDETRCLAKKDIEEDNAEVPRGKRADINNEAPIEKDAKQAKKDIEEDNVEVPQGKHANINNEAPIEKDAKQKPNTGGLDLPEKEVDGSKEVYQVKREEGEECKELRAEDTEENTKDALGVKQAEEQQGEALTAGYMYNYIEEITLVEQVDGQSKTLTRIGVEENPKDITQEQEKEFDNDTVESLKNSINSLLCSPAITQSKEGQMEVPVEGMTEKHCLQDVGLINDRESLSDGAAMEIQRVDDHKTLDMHEEVSIKQIHECGIIFTNKETQILEDSHMVGDGSNDLILMEVDETWSTVEIQNQEALDLDKQQTTEERQDLGPTIENKKMAMLGDDITLGCCEFQADSPETKINEVLSTKGIQNQEHLDMKEEQASEKELGCIITEGNARPLAVVDTLGGGGADTTVVIVDVNKANCVEGIQNMEACSSEEARQDKQDNGVGDGRILEDMSANDSGDVGTRNQWDLCMEKEPVVLEKQDKGTTDENTGRMLVDTDAPECGEAKPDGTLKMSNDVLCTQAVNMAEDKISLQNQQKCVPLGDHNKSDPQEPAVLEKQDERTTDENTGRMLVNTDAPECCEAKPGGATQMNNDALCTQAVNMAEDKVSSQNQQKCVPLGDHNKSDVEGSGWNQTARKESKGALQSEFEHEIEVKQEILENKTELSTGIENDEASEQEQTYPESASIAPSGMDHQGENNNKGAEESIKNYGKHVSDPVNTGCQTSKFGRPSIEEGRRIHSSSISVYLKDITVYQERIRSDPSKSTHINNAGYYSRHGALEPVSVSKDIKVPLHDTGRVCGRDRALELVTGPPEETPRWRQEQYALNILEDVQNARSAEKTRMEMEIRILKAQIASMQRQVMNMDHVGEVISRSKRH</sequence>
<dbReference type="OrthoDB" id="1572276at2759"/>
<feature type="region of interest" description="Disordered" evidence="1">
    <location>
        <begin position="1823"/>
        <end position="1854"/>
    </location>
</feature>
<dbReference type="Gramene" id="TraesMAC2D03G01185620.1">
    <property type="protein sequence ID" value="TraesMAC2D03G01185620.1"/>
    <property type="gene ID" value="TraesMAC2D03G01185620"/>
</dbReference>
<feature type="compositionally biased region" description="Basic and acidic residues" evidence="1">
    <location>
        <begin position="479"/>
        <end position="489"/>
    </location>
</feature>
<feature type="region of interest" description="Disordered" evidence="1">
    <location>
        <begin position="1692"/>
        <end position="1718"/>
    </location>
</feature>
<name>A0A1D5UIU3_WHEAT</name>
<evidence type="ECO:0000256" key="1">
    <source>
        <dbReference type="SAM" id="MobiDB-lite"/>
    </source>
</evidence>
<dbReference type="GeneID" id="123052980"/>
<dbReference type="Gramene" id="TraesJAG2D03G01194120.1">
    <property type="protein sequence ID" value="TraesJAG2D03G01194120.1"/>
    <property type="gene ID" value="TraesJAG2D03G01194120"/>
</dbReference>
<feature type="region of interest" description="Disordered" evidence="1">
    <location>
        <begin position="521"/>
        <end position="550"/>
    </location>
</feature>
<dbReference type="Gramene" id="TraesCS2D02G266000.1">
    <property type="protein sequence ID" value="TraesCS2D02G266000.1"/>
    <property type="gene ID" value="TraesCS2D02G266000"/>
</dbReference>
<evidence type="ECO:0000259" key="2">
    <source>
        <dbReference type="Pfam" id="PF10536"/>
    </source>
</evidence>
<feature type="compositionally biased region" description="Basic and acidic residues" evidence="1">
    <location>
        <begin position="1753"/>
        <end position="1775"/>
    </location>
</feature>
<feature type="region of interest" description="Disordered" evidence="1">
    <location>
        <begin position="1274"/>
        <end position="1297"/>
    </location>
</feature>
<dbReference type="GO" id="GO:0010073">
    <property type="term" value="P:meristem maintenance"/>
    <property type="evidence" value="ECO:0007669"/>
    <property type="project" value="InterPro"/>
</dbReference>
<dbReference type="InterPro" id="IPR019557">
    <property type="entry name" value="AminoTfrase-like_pln_mobile"/>
</dbReference>
<dbReference type="Gramene" id="TraesLDM2D03G01188650.1">
    <property type="protein sequence ID" value="TraesLDM2D03G01188650.1"/>
    <property type="gene ID" value="TraesLDM2D03G01188650"/>
</dbReference>
<organism evidence="3">
    <name type="scientific">Triticum aestivum</name>
    <name type="common">Wheat</name>
    <dbReference type="NCBI Taxonomy" id="4565"/>
    <lineage>
        <taxon>Eukaryota</taxon>
        <taxon>Viridiplantae</taxon>
        <taxon>Streptophyta</taxon>
        <taxon>Embryophyta</taxon>
        <taxon>Tracheophyta</taxon>
        <taxon>Spermatophyta</taxon>
        <taxon>Magnoliopsida</taxon>
        <taxon>Liliopsida</taxon>
        <taxon>Poales</taxon>
        <taxon>Poaceae</taxon>
        <taxon>BOP clade</taxon>
        <taxon>Pooideae</taxon>
        <taxon>Triticodae</taxon>
        <taxon>Triticeae</taxon>
        <taxon>Triticinae</taxon>
        <taxon>Triticum</taxon>
    </lineage>
</organism>
<feature type="compositionally biased region" description="Basic and acidic residues" evidence="1">
    <location>
        <begin position="1020"/>
        <end position="1048"/>
    </location>
</feature>
<dbReference type="STRING" id="4565.A0A1D5UIU3"/>
<dbReference type="Gramene" id="TraesCAD_scaffold_008238_01G000300.1">
    <property type="protein sequence ID" value="TraesCAD_scaffold_008238_01G000300.1"/>
    <property type="gene ID" value="TraesCAD_scaffold_008238_01G000300"/>
</dbReference>
<feature type="region of interest" description="Disordered" evidence="1">
    <location>
        <begin position="474"/>
        <end position="502"/>
    </location>
</feature>
<evidence type="ECO:0000313" key="3">
    <source>
        <dbReference type="EnsemblPlants" id="TraesCS2D02G266000.1"/>
    </source>
</evidence>
<dbReference type="Gramene" id="TraesARI2D03G01203920.1">
    <property type="protein sequence ID" value="TraesARI2D03G01203920.1"/>
    <property type="gene ID" value="TraesARI2D03G01203920"/>
</dbReference>
<dbReference type="Gramene" id="TraesJUL2D03G01193900.1">
    <property type="protein sequence ID" value="TraesJUL2D03G01193900.1"/>
    <property type="gene ID" value="TraesJUL2D03G01193900"/>
</dbReference>
<dbReference type="OMA" id="HANINNE"/>
<dbReference type="InterPro" id="IPR044824">
    <property type="entry name" value="MAIN-like"/>
</dbReference>
<reference evidence="3" key="2">
    <citation type="submission" date="2018-10" db="UniProtKB">
        <authorList>
            <consortium name="EnsemblPlants"/>
        </authorList>
    </citation>
    <scope>IDENTIFICATION</scope>
</reference>
<feature type="domain" description="Aminotransferase-like plant mobile" evidence="2">
    <location>
        <begin position="92"/>
        <end position="448"/>
    </location>
</feature>
<gene>
    <name evidence="3" type="primary">LOC123052980</name>
</gene>
<feature type="region of interest" description="Disordered" evidence="1">
    <location>
        <begin position="1879"/>
        <end position="1913"/>
    </location>
</feature>
<accession>A0A1D5UIU3</accession>
<dbReference type="Pfam" id="PF10536">
    <property type="entry name" value="PMD"/>
    <property type="match status" value="1"/>
</dbReference>
<dbReference type="PANTHER" id="PTHR46033">
    <property type="entry name" value="PROTEIN MAIN-LIKE 2"/>
    <property type="match status" value="1"/>
</dbReference>
<feature type="region of interest" description="Disordered" evidence="1">
    <location>
        <begin position="1751"/>
        <end position="1775"/>
    </location>
</feature>
<dbReference type="Gramene" id="TraesSTA2D03G01176680.1">
    <property type="protein sequence ID" value="TraesSTA2D03G01176680.1"/>
    <property type="gene ID" value="TraesSTA2D03G01176680"/>
</dbReference>
<dbReference type="Gramene" id="TraesCS2D03G0612600.1">
    <property type="protein sequence ID" value="TraesCS2D03G0612600.1.CDS"/>
    <property type="gene ID" value="TraesCS2D03G0612600"/>
</dbReference>
<keyword evidence="4" id="KW-1185">Reference proteome</keyword>
<dbReference type="RefSeq" id="XP_044332281.1">
    <property type="nucleotide sequence ID" value="XM_044476346.1"/>
</dbReference>
<reference evidence="3" key="1">
    <citation type="submission" date="2018-08" db="EMBL/GenBank/DDBJ databases">
        <authorList>
            <person name="Rossello M."/>
        </authorList>
    </citation>
    <scope>NUCLEOTIDE SEQUENCE [LARGE SCALE GENOMIC DNA]</scope>
    <source>
        <strain evidence="3">cv. Chinese Spring</strain>
    </source>
</reference>
<dbReference type="Proteomes" id="UP000019116">
    <property type="component" value="Chromosome 2D"/>
</dbReference>
<dbReference type="PANTHER" id="PTHR46033:SF80">
    <property type="entry name" value="PROTEIN MAIN-LIKE 2-LIKE"/>
    <property type="match status" value="1"/>
</dbReference>
<evidence type="ECO:0000313" key="4">
    <source>
        <dbReference type="Proteomes" id="UP000019116"/>
    </source>
</evidence>
<dbReference type="Gramene" id="TraesROB_scaffold_022970_01G000300.1">
    <property type="protein sequence ID" value="TraesROB_scaffold_022970_01G000300.1"/>
    <property type="gene ID" value="TraesROB_scaffold_022970_01G000300"/>
</dbReference>
<dbReference type="Gramene" id="TraesCLE_scaffold_026863_01G000300.1">
    <property type="protein sequence ID" value="TraesCLE_scaffold_026863_01G000300.1"/>
    <property type="gene ID" value="TraesCLE_scaffold_026863_01G000300"/>
</dbReference>
<feature type="region of interest" description="Disordered" evidence="1">
    <location>
        <begin position="1020"/>
        <end position="1058"/>
    </location>
</feature>
<dbReference type="Gramene" id="TraesSYM2D03G01202660.1">
    <property type="protein sequence ID" value="TraesSYM2D03G01202660.1"/>
    <property type="gene ID" value="TraesSYM2D03G01202660"/>
</dbReference>
<dbReference type="EnsemblPlants" id="TraesCS2D02G266000.1">
    <property type="protein sequence ID" value="TraesCS2D02G266000.1"/>
    <property type="gene ID" value="TraesCS2D02G266000"/>
</dbReference>
<proteinExistence type="predicted"/>